<dbReference type="EMBL" id="LXMA01000012">
    <property type="protein sequence ID" value="OAT73138.1"/>
    <property type="molecule type" value="Genomic_DNA"/>
</dbReference>
<feature type="domain" description="Acetophenone carboxylase-like C-terminal" evidence="3">
    <location>
        <begin position="501"/>
        <end position="671"/>
    </location>
</feature>
<dbReference type="AlphaFoldDB" id="A0A1B7KSU5"/>
<dbReference type="Pfam" id="PF05378">
    <property type="entry name" value="Hydant_A_N"/>
    <property type="match status" value="1"/>
</dbReference>
<comment type="caution">
    <text evidence="4">The sequence shown here is derived from an EMBL/GenBank/DDBJ whole genome shotgun (WGS) entry which is preliminary data.</text>
</comment>
<dbReference type="Pfam" id="PF01968">
    <property type="entry name" value="Hydantoinase_A"/>
    <property type="match status" value="1"/>
</dbReference>
<evidence type="ECO:0000259" key="3">
    <source>
        <dbReference type="Pfam" id="PF19278"/>
    </source>
</evidence>
<dbReference type="GO" id="GO:0005829">
    <property type="term" value="C:cytosol"/>
    <property type="evidence" value="ECO:0007669"/>
    <property type="project" value="TreeGrafter"/>
</dbReference>
<feature type="domain" description="Hydantoinase/oxoprolinase N-terminal" evidence="2">
    <location>
        <begin position="2"/>
        <end position="174"/>
    </location>
</feature>
<dbReference type="SUPFAM" id="SSF53067">
    <property type="entry name" value="Actin-like ATPase domain"/>
    <property type="match status" value="1"/>
</dbReference>
<dbReference type="InterPro" id="IPR008040">
    <property type="entry name" value="Hydant_A_N"/>
</dbReference>
<dbReference type="Proteomes" id="UP000078290">
    <property type="component" value="Unassembled WGS sequence"/>
</dbReference>
<dbReference type="InterPro" id="IPR043129">
    <property type="entry name" value="ATPase_NBD"/>
</dbReference>
<dbReference type="InterPro" id="IPR049517">
    <property type="entry name" value="ACX-like_C"/>
</dbReference>
<evidence type="ECO:0000313" key="4">
    <source>
        <dbReference type="EMBL" id="OAT73138.1"/>
    </source>
</evidence>
<dbReference type="InterPro" id="IPR002821">
    <property type="entry name" value="Hydantoinase_A"/>
</dbReference>
<protein>
    <submittedName>
        <fullName evidence="4">5-oxoprolinase</fullName>
    </submittedName>
</protein>
<reference evidence="5" key="1">
    <citation type="submission" date="2016-05" db="EMBL/GenBank/DDBJ databases">
        <authorList>
            <person name="Wang W."/>
            <person name="Zhu L."/>
        </authorList>
    </citation>
    <scope>NUCLEOTIDE SEQUENCE [LARGE SCALE GENOMIC DNA]</scope>
    <source>
        <strain evidence="5">W-2</strain>
    </source>
</reference>
<dbReference type="GO" id="GO:0017168">
    <property type="term" value="F:5-oxoprolinase (ATP-hydrolyzing) activity"/>
    <property type="evidence" value="ECO:0007669"/>
    <property type="project" value="TreeGrafter"/>
</dbReference>
<sequence>MRVATDIGGTFTDLVYVDDDGNFGVAKSHTTPPNFEQGVINVIQKSGINPQAIRTFIHGTTVIINALTERKGAKTGLITTKGFRDVLEIARGNRPDLFNLRYKKPEPFVERYLRQEVEERLNYKGEIIVPLNKEQIKEIVSYFKKEKVEAIAVSYLHSYVNPVHEQETVEIIKALWPDVAVTASHEVTKEWREYERTNTAVLNSCVKPIAASYIDRLQAELIENQTNSQNFIMQSNGGTTTFSQAKQTPIHMVESGPVAGIYGAKVLGEMIGEKNIIAFDIGGTTAKCSLINNGEVKVTTDYYIEKNERSAGYPIKVPVVDIVEIGNGGGSIAWIDEAGSLKVGPQSAGALPGPVAYGLGGTEPTTTDANLVTGRLSPENFDYQVDLENVRRAIKEKVADYYGISVEEAALGIIRIANSNMLNALKLISIRKGYDPREFALIAFGGGGPMHAPALAKELGVKKVIVPVASSVFSAWGMLMTDLRHDYIQTYIKRLANIDLTEINKEWANLESRAFFQYNEEGITEENVLFTRFADMRYLGQEHTVKVPVPNGKWTSGILEEITHRFHQLHEQHYTFKLEDTPTEIVNLHLTAFGKVKKPVLKKIQKTGSKIENALKEVRPVFYEDKGWLNTEVYYRNLLEPDMEITGPAIVEEPSASTVLYPGQLLTVDQYGNLIIDTGGGVIDGKYQVKNGPVYP</sequence>
<proteinExistence type="predicted"/>
<dbReference type="RefSeq" id="WP_064550811.1">
    <property type="nucleotide sequence ID" value="NZ_LXMA01000012.1"/>
</dbReference>
<dbReference type="PANTHER" id="PTHR11365:SF2">
    <property type="entry name" value="5-OXOPROLINASE"/>
    <property type="match status" value="1"/>
</dbReference>
<evidence type="ECO:0000259" key="1">
    <source>
        <dbReference type="Pfam" id="PF01968"/>
    </source>
</evidence>
<dbReference type="InterPro" id="IPR045079">
    <property type="entry name" value="Oxoprolinase-like"/>
</dbReference>
<dbReference type="PANTHER" id="PTHR11365">
    <property type="entry name" value="5-OXOPROLINASE RELATED"/>
    <property type="match status" value="1"/>
</dbReference>
<organism evidence="4 5">
    <name type="scientific">Parageobacillus thermoglucosidasius</name>
    <name type="common">Geobacillus thermoglucosidasius</name>
    <dbReference type="NCBI Taxonomy" id="1426"/>
    <lineage>
        <taxon>Bacteria</taxon>
        <taxon>Bacillati</taxon>
        <taxon>Bacillota</taxon>
        <taxon>Bacilli</taxon>
        <taxon>Bacillales</taxon>
        <taxon>Anoxybacillaceae</taxon>
        <taxon>Parageobacillus</taxon>
    </lineage>
</organism>
<evidence type="ECO:0000259" key="2">
    <source>
        <dbReference type="Pfam" id="PF05378"/>
    </source>
</evidence>
<name>A0A1B7KSU5_PARTM</name>
<dbReference type="OrthoDB" id="9768323at2"/>
<evidence type="ECO:0000313" key="5">
    <source>
        <dbReference type="Proteomes" id="UP000078290"/>
    </source>
</evidence>
<feature type="domain" description="Hydantoinase A/oxoprolinase" evidence="1">
    <location>
        <begin position="196"/>
        <end position="486"/>
    </location>
</feature>
<gene>
    <name evidence="4" type="ORF">A7K69_03895</name>
</gene>
<accession>A0A1B7KSU5</accession>
<dbReference type="Pfam" id="PF19278">
    <property type="entry name" value="Hydant_A_C"/>
    <property type="match status" value="1"/>
</dbReference>
<dbReference type="GO" id="GO:0006749">
    <property type="term" value="P:glutathione metabolic process"/>
    <property type="evidence" value="ECO:0007669"/>
    <property type="project" value="TreeGrafter"/>
</dbReference>